<feature type="repeat" description="TPR" evidence="1">
    <location>
        <begin position="141"/>
        <end position="174"/>
    </location>
</feature>
<keyword evidence="1" id="KW-0802">TPR repeat</keyword>
<dbReference type="AlphaFoldDB" id="A0A1F6GEF2"/>
<evidence type="ECO:0000313" key="3">
    <source>
        <dbReference type="Proteomes" id="UP000178449"/>
    </source>
</evidence>
<evidence type="ECO:0008006" key="4">
    <source>
        <dbReference type="Google" id="ProtNLM"/>
    </source>
</evidence>
<evidence type="ECO:0000256" key="1">
    <source>
        <dbReference type="PROSITE-ProRule" id="PRU00339"/>
    </source>
</evidence>
<dbReference type="SUPFAM" id="SSF81901">
    <property type="entry name" value="HCP-like"/>
    <property type="match status" value="1"/>
</dbReference>
<name>A0A1F6GEF2_9PROT</name>
<dbReference type="Gene3D" id="1.25.40.10">
    <property type="entry name" value="Tetratricopeptide repeat domain"/>
    <property type="match status" value="2"/>
</dbReference>
<dbReference type="PROSITE" id="PS51257">
    <property type="entry name" value="PROKAR_LIPOPROTEIN"/>
    <property type="match status" value="1"/>
</dbReference>
<protein>
    <recommendedName>
        <fullName evidence="4">Outer membrane lipoprotein BamD-like domain-containing protein</fullName>
    </recommendedName>
</protein>
<accession>A0A1F6GEF2</accession>
<dbReference type="EMBL" id="MFNE01000012">
    <property type="protein sequence ID" value="OGG96472.1"/>
    <property type="molecule type" value="Genomic_DNA"/>
</dbReference>
<sequence length="272" mass="31201">MSPKSLLLVLVTVLLLGGCQKSGAPKMHDQAIAQWEEGKYDEAVQNFIALTKAYPEDPLVDDAVFWIANIYEHYLKNTTQAIRYYRSLTKGFENSEYYYPSMLGLARCYAVEGKESKEGIRKAILIYQKLTESKLDAEDEAQIYYNLAQLYFETKQYEQTRLSLKKLITRSPKSPLAPRAYHLIGFSYYLEGKLDLAEATYVETERSFEQSKASLDSAISLADIYEDQDRLAEAIEVYNSIIVRLKSDEIFFQLANSRIAKLKTRLKQTNKG</sequence>
<comment type="caution">
    <text evidence="2">The sequence shown here is derived from an EMBL/GenBank/DDBJ whole genome shotgun (WGS) entry which is preliminary data.</text>
</comment>
<dbReference type="Pfam" id="PF13181">
    <property type="entry name" value="TPR_8"/>
    <property type="match status" value="1"/>
</dbReference>
<dbReference type="Proteomes" id="UP000178449">
    <property type="component" value="Unassembled WGS sequence"/>
</dbReference>
<dbReference type="InterPro" id="IPR011990">
    <property type="entry name" value="TPR-like_helical_dom_sf"/>
</dbReference>
<organism evidence="2 3">
    <name type="scientific">Candidatus Lambdaproteobacteria bacterium RIFOXYD2_FULL_50_16</name>
    <dbReference type="NCBI Taxonomy" id="1817772"/>
    <lineage>
        <taxon>Bacteria</taxon>
        <taxon>Pseudomonadati</taxon>
        <taxon>Pseudomonadota</taxon>
        <taxon>Candidatus Lambdaproteobacteria</taxon>
    </lineage>
</organism>
<proteinExistence type="predicted"/>
<dbReference type="Pfam" id="PF13432">
    <property type="entry name" value="TPR_16"/>
    <property type="match status" value="2"/>
</dbReference>
<gene>
    <name evidence="2" type="ORF">A2527_01790</name>
</gene>
<dbReference type="STRING" id="1817772.A2527_01790"/>
<evidence type="ECO:0000313" key="2">
    <source>
        <dbReference type="EMBL" id="OGG96472.1"/>
    </source>
</evidence>
<reference evidence="2 3" key="1">
    <citation type="journal article" date="2016" name="Nat. Commun.">
        <title>Thousands of microbial genomes shed light on interconnected biogeochemical processes in an aquifer system.</title>
        <authorList>
            <person name="Anantharaman K."/>
            <person name="Brown C.T."/>
            <person name="Hug L.A."/>
            <person name="Sharon I."/>
            <person name="Castelle C.J."/>
            <person name="Probst A.J."/>
            <person name="Thomas B.C."/>
            <person name="Singh A."/>
            <person name="Wilkins M.J."/>
            <person name="Karaoz U."/>
            <person name="Brodie E.L."/>
            <person name="Williams K.H."/>
            <person name="Hubbard S.S."/>
            <person name="Banfield J.F."/>
        </authorList>
    </citation>
    <scope>NUCLEOTIDE SEQUENCE [LARGE SCALE GENOMIC DNA]</scope>
</reference>
<dbReference type="SMART" id="SM00028">
    <property type="entry name" value="TPR"/>
    <property type="match status" value="4"/>
</dbReference>
<dbReference type="PROSITE" id="PS50005">
    <property type="entry name" value="TPR"/>
    <property type="match status" value="1"/>
</dbReference>
<dbReference type="InterPro" id="IPR019734">
    <property type="entry name" value="TPR_rpt"/>
</dbReference>